<protein>
    <submittedName>
        <fullName evidence="3">Niemann-Pick C1 protein</fullName>
    </submittedName>
</protein>
<dbReference type="Gene3D" id="1.20.1640.10">
    <property type="entry name" value="Multidrug efflux transporter AcrB transmembrane domain"/>
    <property type="match status" value="1"/>
</dbReference>
<dbReference type="AlphaFoldDB" id="A0A4Z2EAS1"/>
<feature type="transmembrane region" description="Helical" evidence="1">
    <location>
        <begin position="94"/>
        <end position="115"/>
    </location>
</feature>
<comment type="caution">
    <text evidence="3">The sequence shown here is derived from an EMBL/GenBank/DDBJ whole genome shotgun (WGS) entry which is preliminary data.</text>
</comment>
<feature type="transmembrane region" description="Helical" evidence="1">
    <location>
        <begin position="157"/>
        <end position="179"/>
    </location>
</feature>
<dbReference type="InterPro" id="IPR053956">
    <property type="entry name" value="NPC1_MLD"/>
</dbReference>
<keyword evidence="1" id="KW-0472">Membrane</keyword>
<dbReference type="GO" id="GO:0030299">
    <property type="term" value="P:intestinal cholesterol absorption"/>
    <property type="evidence" value="ECO:0007669"/>
    <property type="project" value="TreeGrafter"/>
</dbReference>
<dbReference type="PANTHER" id="PTHR45727">
    <property type="entry name" value="NPC INTRACELLULAR CHOLESTEROL TRANSPORTER 1"/>
    <property type="match status" value="1"/>
</dbReference>
<organism evidence="3 4">
    <name type="scientific">Liparis tanakae</name>
    <name type="common">Tanaka's snailfish</name>
    <dbReference type="NCBI Taxonomy" id="230148"/>
    <lineage>
        <taxon>Eukaryota</taxon>
        <taxon>Metazoa</taxon>
        <taxon>Chordata</taxon>
        <taxon>Craniata</taxon>
        <taxon>Vertebrata</taxon>
        <taxon>Euteleostomi</taxon>
        <taxon>Actinopterygii</taxon>
        <taxon>Neopterygii</taxon>
        <taxon>Teleostei</taxon>
        <taxon>Neoteleostei</taxon>
        <taxon>Acanthomorphata</taxon>
        <taxon>Eupercaria</taxon>
        <taxon>Perciformes</taxon>
        <taxon>Cottioidei</taxon>
        <taxon>Cottales</taxon>
        <taxon>Liparidae</taxon>
        <taxon>Liparis</taxon>
    </lineage>
</organism>
<accession>A0A4Z2EAS1</accession>
<dbReference type="GO" id="GO:0015918">
    <property type="term" value="P:sterol transport"/>
    <property type="evidence" value="ECO:0007669"/>
    <property type="project" value="TreeGrafter"/>
</dbReference>
<proteinExistence type="predicted"/>
<dbReference type="InterPro" id="IPR000731">
    <property type="entry name" value="SSD"/>
</dbReference>
<reference evidence="3 4" key="1">
    <citation type="submission" date="2019-03" db="EMBL/GenBank/DDBJ databases">
        <title>First draft genome of Liparis tanakae, snailfish: a comprehensive survey of snailfish specific genes.</title>
        <authorList>
            <person name="Kim W."/>
            <person name="Song I."/>
            <person name="Jeong J.-H."/>
            <person name="Kim D."/>
            <person name="Kim S."/>
            <person name="Ryu S."/>
            <person name="Song J.Y."/>
            <person name="Lee S.K."/>
        </authorList>
    </citation>
    <scope>NUCLEOTIDE SEQUENCE [LARGE SCALE GENOMIC DNA]</scope>
    <source>
        <tissue evidence="3">Muscle</tissue>
    </source>
</reference>
<keyword evidence="4" id="KW-1185">Reference proteome</keyword>
<keyword evidence="1" id="KW-1133">Transmembrane helix</keyword>
<dbReference type="PANTHER" id="PTHR45727:SF2">
    <property type="entry name" value="NPC INTRACELLULAR CHOLESTEROL TRANSPORTER 1"/>
    <property type="match status" value="1"/>
</dbReference>
<sequence>MLHDPCLGTYGGPIFPWLALGGYDETNYNNATALVITFPINNYLNDSIRLGKALAWENEFIKFMKNFNNPNLTIAFSSERSIEDEINRESNSDISTIVISYAIMFVYISLALGHINSFRRLMVDSKISLGIAGILIVLGSVSSSLGIFSYAGIPLTLIVIEVIPFLVLAVGVDNIFIIVQTYQVTSTTSTVFWINQLIHGPMLASILITP</sequence>
<dbReference type="GO" id="GO:0005886">
    <property type="term" value="C:plasma membrane"/>
    <property type="evidence" value="ECO:0007669"/>
    <property type="project" value="TreeGrafter"/>
</dbReference>
<dbReference type="EMBL" id="SRLO01011349">
    <property type="protein sequence ID" value="TNN25919.1"/>
    <property type="molecule type" value="Genomic_DNA"/>
</dbReference>
<dbReference type="SUPFAM" id="SSF82866">
    <property type="entry name" value="Multidrug efflux transporter AcrB transmembrane domain"/>
    <property type="match status" value="1"/>
</dbReference>
<evidence type="ECO:0000256" key="1">
    <source>
        <dbReference type="SAM" id="Phobius"/>
    </source>
</evidence>
<keyword evidence="1" id="KW-0812">Transmembrane</keyword>
<evidence type="ECO:0000313" key="3">
    <source>
        <dbReference type="EMBL" id="TNN25919.1"/>
    </source>
</evidence>
<feature type="domain" description="SSD" evidence="2">
    <location>
        <begin position="93"/>
        <end position="182"/>
    </location>
</feature>
<evidence type="ECO:0000259" key="2">
    <source>
        <dbReference type="PROSITE" id="PS50156"/>
    </source>
</evidence>
<name>A0A4Z2EAS1_9TELE</name>
<feature type="transmembrane region" description="Helical" evidence="1">
    <location>
        <begin position="127"/>
        <end position="151"/>
    </location>
</feature>
<dbReference type="Pfam" id="PF22314">
    <property type="entry name" value="NPC1_MLD"/>
    <property type="match status" value="1"/>
</dbReference>
<evidence type="ECO:0000313" key="4">
    <source>
        <dbReference type="Proteomes" id="UP000314294"/>
    </source>
</evidence>
<dbReference type="Proteomes" id="UP000314294">
    <property type="component" value="Unassembled WGS sequence"/>
</dbReference>
<gene>
    <name evidence="3" type="primary">NPC1_0</name>
    <name evidence="3" type="ORF">EYF80_063944</name>
</gene>
<dbReference type="OrthoDB" id="9394646at2759"/>
<dbReference type="InterPro" id="IPR053958">
    <property type="entry name" value="HMGCR/SNAP/NPC1-like_SSD"/>
</dbReference>
<dbReference type="GO" id="GO:0042632">
    <property type="term" value="P:cholesterol homeostasis"/>
    <property type="evidence" value="ECO:0007669"/>
    <property type="project" value="TreeGrafter"/>
</dbReference>
<dbReference type="GO" id="GO:0015485">
    <property type="term" value="F:cholesterol binding"/>
    <property type="evidence" value="ECO:0007669"/>
    <property type="project" value="TreeGrafter"/>
</dbReference>
<dbReference type="Pfam" id="PF12349">
    <property type="entry name" value="Sterol-sensing"/>
    <property type="match status" value="1"/>
</dbReference>
<feature type="transmembrane region" description="Helical" evidence="1">
    <location>
        <begin position="191"/>
        <end position="209"/>
    </location>
</feature>
<dbReference type="PROSITE" id="PS50156">
    <property type="entry name" value="SSD"/>
    <property type="match status" value="1"/>
</dbReference>